<dbReference type="Gene3D" id="3.30.930.10">
    <property type="entry name" value="Bira Bifunctional Protein, Domain 2"/>
    <property type="match status" value="1"/>
</dbReference>
<evidence type="ECO:0000256" key="2">
    <source>
        <dbReference type="ARBA" id="ARBA00022527"/>
    </source>
</evidence>
<gene>
    <name evidence="10" type="ORF">PC129_g25400</name>
</gene>
<evidence type="ECO:0000259" key="9">
    <source>
        <dbReference type="Pfam" id="PF12745"/>
    </source>
</evidence>
<evidence type="ECO:0000313" key="10">
    <source>
        <dbReference type="EMBL" id="KAG3181089.1"/>
    </source>
</evidence>
<feature type="non-terminal residue" evidence="10">
    <location>
        <position position="183"/>
    </location>
</feature>
<dbReference type="InterPro" id="IPR036621">
    <property type="entry name" value="Anticodon-bd_dom_sf"/>
</dbReference>
<evidence type="ECO:0000256" key="7">
    <source>
        <dbReference type="ARBA" id="ARBA00047899"/>
    </source>
</evidence>
<dbReference type="PANTHER" id="PTHR11476">
    <property type="entry name" value="HISTIDYL-TRNA SYNTHETASE"/>
    <property type="match status" value="1"/>
</dbReference>
<dbReference type="SUPFAM" id="SSF55681">
    <property type="entry name" value="Class II aaRS and biotin synthetases"/>
    <property type="match status" value="1"/>
</dbReference>
<feature type="non-terminal residue" evidence="10">
    <location>
        <position position="1"/>
    </location>
</feature>
<comment type="catalytic activity">
    <reaction evidence="8">
        <text>L-seryl-[protein] + ATP = O-phospho-L-seryl-[protein] + ADP + H(+)</text>
        <dbReference type="Rhea" id="RHEA:17989"/>
        <dbReference type="Rhea" id="RHEA-COMP:9863"/>
        <dbReference type="Rhea" id="RHEA-COMP:11604"/>
        <dbReference type="ChEBI" id="CHEBI:15378"/>
        <dbReference type="ChEBI" id="CHEBI:29999"/>
        <dbReference type="ChEBI" id="CHEBI:30616"/>
        <dbReference type="ChEBI" id="CHEBI:83421"/>
        <dbReference type="ChEBI" id="CHEBI:456216"/>
        <dbReference type="EC" id="2.7.11.1"/>
    </reaction>
</comment>
<evidence type="ECO:0000313" key="11">
    <source>
        <dbReference type="Proteomes" id="UP000760860"/>
    </source>
</evidence>
<keyword evidence="4" id="KW-0547">Nucleotide-binding</keyword>
<dbReference type="GO" id="GO:0003723">
    <property type="term" value="F:RNA binding"/>
    <property type="evidence" value="ECO:0007669"/>
    <property type="project" value="TreeGrafter"/>
</dbReference>
<dbReference type="AlphaFoldDB" id="A0A8T1GT23"/>
<dbReference type="GO" id="GO:0005524">
    <property type="term" value="F:ATP binding"/>
    <property type="evidence" value="ECO:0007669"/>
    <property type="project" value="UniProtKB-KW"/>
</dbReference>
<dbReference type="GO" id="GO:0005739">
    <property type="term" value="C:mitochondrion"/>
    <property type="evidence" value="ECO:0007669"/>
    <property type="project" value="TreeGrafter"/>
</dbReference>
<feature type="domain" description="Histidyl tRNA synthetase-related" evidence="9">
    <location>
        <begin position="94"/>
        <end position="183"/>
    </location>
</feature>
<dbReference type="PANTHER" id="PTHR11476:SF7">
    <property type="entry name" value="HISTIDINE--TRNA LIGASE"/>
    <property type="match status" value="1"/>
</dbReference>
<dbReference type="EMBL" id="RCMV01005980">
    <property type="protein sequence ID" value="KAG3181089.1"/>
    <property type="molecule type" value="Genomic_DNA"/>
</dbReference>
<dbReference type="InterPro" id="IPR024435">
    <property type="entry name" value="HisRS-related_dom"/>
</dbReference>
<protein>
    <recommendedName>
        <fullName evidence="1">non-specific serine/threonine protein kinase</fullName>
        <ecNumber evidence="1">2.7.11.1</ecNumber>
    </recommendedName>
</protein>
<dbReference type="Gene3D" id="3.40.50.800">
    <property type="entry name" value="Anticodon-binding domain"/>
    <property type="match status" value="1"/>
</dbReference>
<dbReference type="FunFam" id="3.40.50.800:FF:000009">
    <property type="entry name" value="Eukaryotic translation initiation factor 2-alpha kinase"/>
    <property type="match status" value="1"/>
</dbReference>
<keyword evidence="3" id="KW-0808">Transferase</keyword>
<evidence type="ECO:0000256" key="4">
    <source>
        <dbReference type="ARBA" id="ARBA00022741"/>
    </source>
</evidence>
<comment type="caution">
    <text evidence="10">The sequence shown here is derived from an EMBL/GenBank/DDBJ whole genome shotgun (WGS) entry which is preliminary data.</text>
</comment>
<dbReference type="GO" id="GO:0006427">
    <property type="term" value="P:histidyl-tRNA aminoacylation"/>
    <property type="evidence" value="ECO:0007669"/>
    <property type="project" value="TreeGrafter"/>
</dbReference>
<evidence type="ECO:0000256" key="5">
    <source>
        <dbReference type="ARBA" id="ARBA00022777"/>
    </source>
</evidence>
<dbReference type="GO" id="GO:0004821">
    <property type="term" value="F:histidine-tRNA ligase activity"/>
    <property type="evidence" value="ECO:0007669"/>
    <property type="project" value="TreeGrafter"/>
</dbReference>
<keyword evidence="6" id="KW-0067">ATP-binding</keyword>
<sequence length="183" mass="20793">CLYDKKVKDVFAAGGRYDHLIKEQRPKMGGQFSERHAVGFSLAWERLARVPKAGGKSFLKRVEDEANAIFNARRVSLCRTLQVRMWIAAANMTIKCDVLVASFDTALLRSAGLELLQLLWSHDISAEMAKDARSPEDLLSKHRDEAYSWIIIIKQDSILKVKTMGRKDVQDVDIPTTQLFSWL</sequence>
<evidence type="ECO:0000256" key="3">
    <source>
        <dbReference type="ARBA" id="ARBA00022679"/>
    </source>
</evidence>
<keyword evidence="2" id="KW-0723">Serine/threonine-protein kinase</keyword>
<dbReference type="GO" id="GO:0004674">
    <property type="term" value="F:protein serine/threonine kinase activity"/>
    <property type="evidence" value="ECO:0007669"/>
    <property type="project" value="UniProtKB-KW"/>
</dbReference>
<dbReference type="EC" id="2.7.11.1" evidence="1"/>
<evidence type="ECO:0000256" key="1">
    <source>
        <dbReference type="ARBA" id="ARBA00012513"/>
    </source>
</evidence>
<name>A0A8T1GT23_9STRA</name>
<keyword evidence="5" id="KW-0418">Kinase</keyword>
<dbReference type="GO" id="GO:0005829">
    <property type="term" value="C:cytosol"/>
    <property type="evidence" value="ECO:0007669"/>
    <property type="project" value="TreeGrafter"/>
</dbReference>
<dbReference type="Proteomes" id="UP000760860">
    <property type="component" value="Unassembled WGS sequence"/>
</dbReference>
<accession>A0A8T1GT23</accession>
<organism evidence="10 11">
    <name type="scientific">Phytophthora cactorum</name>
    <dbReference type="NCBI Taxonomy" id="29920"/>
    <lineage>
        <taxon>Eukaryota</taxon>
        <taxon>Sar</taxon>
        <taxon>Stramenopiles</taxon>
        <taxon>Oomycota</taxon>
        <taxon>Peronosporomycetes</taxon>
        <taxon>Peronosporales</taxon>
        <taxon>Peronosporaceae</taxon>
        <taxon>Phytophthora</taxon>
    </lineage>
</organism>
<reference evidence="10" key="1">
    <citation type="submission" date="2018-05" db="EMBL/GenBank/DDBJ databases">
        <title>Effector identification in a new, highly contiguous assembly of the strawberry crown rot pathogen Phytophthora cactorum.</title>
        <authorList>
            <person name="Armitage A.D."/>
            <person name="Nellist C.F."/>
            <person name="Bates H."/>
            <person name="Vickerstaff R.J."/>
            <person name="Harrison R.J."/>
        </authorList>
    </citation>
    <scope>NUCLEOTIDE SEQUENCE</scope>
    <source>
        <strain evidence="10">P421</strain>
    </source>
</reference>
<proteinExistence type="predicted"/>
<comment type="catalytic activity">
    <reaction evidence="7">
        <text>L-threonyl-[protein] + ATP = O-phospho-L-threonyl-[protein] + ADP + H(+)</text>
        <dbReference type="Rhea" id="RHEA:46608"/>
        <dbReference type="Rhea" id="RHEA-COMP:11060"/>
        <dbReference type="Rhea" id="RHEA-COMP:11605"/>
        <dbReference type="ChEBI" id="CHEBI:15378"/>
        <dbReference type="ChEBI" id="CHEBI:30013"/>
        <dbReference type="ChEBI" id="CHEBI:30616"/>
        <dbReference type="ChEBI" id="CHEBI:61977"/>
        <dbReference type="ChEBI" id="CHEBI:456216"/>
        <dbReference type="EC" id="2.7.11.1"/>
    </reaction>
</comment>
<dbReference type="Pfam" id="PF12745">
    <property type="entry name" value="HGTP_anticodon2"/>
    <property type="match status" value="1"/>
</dbReference>
<dbReference type="GO" id="GO:0032543">
    <property type="term" value="P:mitochondrial translation"/>
    <property type="evidence" value="ECO:0007669"/>
    <property type="project" value="TreeGrafter"/>
</dbReference>
<evidence type="ECO:0000256" key="6">
    <source>
        <dbReference type="ARBA" id="ARBA00022840"/>
    </source>
</evidence>
<dbReference type="InterPro" id="IPR045864">
    <property type="entry name" value="aa-tRNA-synth_II/BPL/LPL"/>
</dbReference>
<evidence type="ECO:0000256" key="8">
    <source>
        <dbReference type="ARBA" id="ARBA00048679"/>
    </source>
</evidence>